<accession>A0A5C4NDF4</accession>
<feature type="domain" description="Gfo/Idh/MocA-like oxidoreductase N-terminal" evidence="3">
    <location>
        <begin position="3"/>
        <end position="123"/>
    </location>
</feature>
<evidence type="ECO:0000256" key="1">
    <source>
        <dbReference type="ARBA" id="ARBA00010928"/>
    </source>
</evidence>
<dbReference type="InterPro" id="IPR051317">
    <property type="entry name" value="Gfo/Idh/MocA_oxidoreduct"/>
</dbReference>
<evidence type="ECO:0000313" key="5">
    <source>
        <dbReference type="EMBL" id="TNC66619.1"/>
    </source>
</evidence>
<dbReference type="AlphaFoldDB" id="A0A5C4NDF4"/>
<dbReference type="GO" id="GO:0016491">
    <property type="term" value="F:oxidoreductase activity"/>
    <property type="evidence" value="ECO:0007669"/>
    <property type="project" value="UniProtKB-KW"/>
</dbReference>
<dbReference type="InterPro" id="IPR036291">
    <property type="entry name" value="NAD(P)-bd_dom_sf"/>
</dbReference>
<dbReference type="Pfam" id="PF01408">
    <property type="entry name" value="GFO_IDH_MocA"/>
    <property type="match status" value="1"/>
</dbReference>
<dbReference type="InterPro" id="IPR055170">
    <property type="entry name" value="GFO_IDH_MocA-like_dom"/>
</dbReference>
<dbReference type="OrthoDB" id="9800252at2"/>
<proteinExistence type="inferred from homology"/>
<dbReference type="Pfam" id="PF22725">
    <property type="entry name" value="GFO_IDH_MocA_C3"/>
    <property type="match status" value="1"/>
</dbReference>
<evidence type="ECO:0000256" key="2">
    <source>
        <dbReference type="ARBA" id="ARBA00023002"/>
    </source>
</evidence>
<dbReference type="SUPFAM" id="SSF51735">
    <property type="entry name" value="NAD(P)-binding Rossmann-fold domains"/>
    <property type="match status" value="1"/>
</dbReference>
<dbReference type="Proteomes" id="UP000305709">
    <property type="component" value="Unassembled WGS sequence"/>
</dbReference>
<comment type="caution">
    <text evidence="5">The sequence shown here is derived from an EMBL/GenBank/DDBJ whole genome shotgun (WGS) entry which is preliminary data.</text>
</comment>
<dbReference type="PANTHER" id="PTHR43708">
    <property type="entry name" value="CONSERVED EXPRESSED OXIDOREDUCTASE (EUROFUNG)"/>
    <property type="match status" value="1"/>
</dbReference>
<dbReference type="RefSeq" id="WP_139082747.1">
    <property type="nucleotide sequence ID" value="NZ_VDFV01000031.1"/>
</dbReference>
<dbReference type="GO" id="GO:0000166">
    <property type="term" value="F:nucleotide binding"/>
    <property type="evidence" value="ECO:0007669"/>
    <property type="project" value="InterPro"/>
</dbReference>
<dbReference type="EMBL" id="VDFV01000031">
    <property type="protein sequence ID" value="TNC66619.1"/>
    <property type="molecule type" value="Genomic_DNA"/>
</dbReference>
<organism evidence="5 6">
    <name type="scientific">Rubellimicrobium roseum</name>
    <dbReference type="NCBI Taxonomy" id="687525"/>
    <lineage>
        <taxon>Bacteria</taxon>
        <taxon>Pseudomonadati</taxon>
        <taxon>Pseudomonadota</taxon>
        <taxon>Alphaproteobacteria</taxon>
        <taxon>Rhodobacterales</taxon>
        <taxon>Roseobacteraceae</taxon>
        <taxon>Rubellimicrobium</taxon>
    </lineage>
</organism>
<reference evidence="5 6" key="1">
    <citation type="submission" date="2019-06" db="EMBL/GenBank/DDBJ databases">
        <authorList>
            <person name="Jiang L."/>
        </authorList>
    </citation>
    <scope>NUCLEOTIDE SEQUENCE [LARGE SCALE GENOMIC DNA]</scope>
    <source>
        <strain evidence="5 6">YIM 48858</strain>
    </source>
</reference>
<evidence type="ECO:0000313" key="6">
    <source>
        <dbReference type="Proteomes" id="UP000305709"/>
    </source>
</evidence>
<sequence length="348" mass="37483">MLRAVMAGCGAMSNGWLRAIRETPALAAEVEVVGLVDLDESVARARGAEHGLDVPVGADLGAMIDMVRPDAVFDLVVPPARAGVVELALARGCHVLSEKPLATSMEEARRLLAAAERAGRIHGVVQNRRHLPGIRRVRALLASGALGELTAIHSDFFIGAHFGGFREEMDHVLLLDMAIHTFDQARFLSGLDAARVYCRETNPQGSWYRHGAAAEALFDMERGVAFTYRGSWVAEGANTAWEASWRIVGTRGTVLWDGNEGIEAHRVAGGEGFFRPLEEVPVPETDLPAEGHAGVILDFARALREGRRPLTDARDNIRSLAMVFGAIRSAEAGAPMPVEGTDLERTTA</sequence>
<gene>
    <name evidence="5" type="ORF">FHG71_16220</name>
</gene>
<dbReference type="Gene3D" id="3.40.50.720">
    <property type="entry name" value="NAD(P)-binding Rossmann-like Domain"/>
    <property type="match status" value="1"/>
</dbReference>
<dbReference type="SUPFAM" id="SSF55347">
    <property type="entry name" value="Glyceraldehyde-3-phosphate dehydrogenase-like, C-terminal domain"/>
    <property type="match status" value="1"/>
</dbReference>
<feature type="domain" description="GFO/IDH/MocA-like oxidoreductase" evidence="4">
    <location>
        <begin position="134"/>
        <end position="254"/>
    </location>
</feature>
<protein>
    <submittedName>
        <fullName evidence="5">Gfo/Idh/MocA family oxidoreductase</fullName>
    </submittedName>
</protein>
<dbReference type="Gene3D" id="3.30.360.10">
    <property type="entry name" value="Dihydrodipicolinate Reductase, domain 2"/>
    <property type="match status" value="1"/>
</dbReference>
<evidence type="ECO:0000259" key="3">
    <source>
        <dbReference type="Pfam" id="PF01408"/>
    </source>
</evidence>
<name>A0A5C4NDF4_9RHOB</name>
<dbReference type="InterPro" id="IPR000683">
    <property type="entry name" value="Gfo/Idh/MocA-like_OxRdtase_N"/>
</dbReference>
<dbReference type="PANTHER" id="PTHR43708:SF5">
    <property type="entry name" value="CONSERVED EXPRESSED OXIDOREDUCTASE (EUROFUNG)-RELATED"/>
    <property type="match status" value="1"/>
</dbReference>
<keyword evidence="2" id="KW-0560">Oxidoreductase</keyword>
<keyword evidence="6" id="KW-1185">Reference proteome</keyword>
<comment type="similarity">
    <text evidence="1">Belongs to the Gfo/Idh/MocA family.</text>
</comment>
<evidence type="ECO:0000259" key="4">
    <source>
        <dbReference type="Pfam" id="PF22725"/>
    </source>
</evidence>